<evidence type="ECO:0000256" key="4">
    <source>
        <dbReference type="ARBA" id="ARBA00023163"/>
    </source>
</evidence>
<feature type="domain" description="HTH gntR-type" evidence="6">
    <location>
        <begin position="3"/>
        <end position="71"/>
    </location>
</feature>
<proteinExistence type="predicted"/>
<evidence type="ECO:0000256" key="3">
    <source>
        <dbReference type="ARBA" id="ARBA00023125"/>
    </source>
</evidence>
<dbReference type="Gene3D" id="1.10.10.10">
    <property type="entry name" value="Winged helix-like DNA-binding domain superfamily/Winged helix DNA-binding domain"/>
    <property type="match status" value="1"/>
</dbReference>
<protein>
    <recommendedName>
        <fullName evidence="5">Trehalose operon repressor</fullName>
    </recommendedName>
</protein>
<dbReference type="STRING" id="1069536.SINU_09260"/>
<dbReference type="InterPro" id="IPR000524">
    <property type="entry name" value="Tscrpt_reg_HTH_GntR"/>
</dbReference>
<evidence type="ECO:0000256" key="1">
    <source>
        <dbReference type="ARBA" id="ARBA00022491"/>
    </source>
</evidence>
<dbReference type="CDD" id="cd07377">
    <property type="entry name" value="WHTH_GntR"/>
    <property type="match status" value="1"/>
</dbReference>
<organism evidence="7 8">
    <name type="scientific">Sporolactobacillus inulinus CASD</name>
    <dbReference type="NCBI Taxonomy" id="1069536"/>
    <lineage>
        <taxon>Bacteria</taxon>
        <taxon>Bacillati</taxon>
        <taxon>Bacillota</taxon>
        <taxon>Bacilli</taxon>
        <taxon>Bacillales</taxon>
        <taxon>Sporolactobacillaceae</taxon>
        <taxon>Sporolactobacillus</taxon>
    </lineage>
</organism>
<dbReference type="InterPro" id="IPR036390">
    <property type="entry name" value="WH_DNA-bd_sf"/>
</dbReference>
<evidence type="ECO:0000313" key="8">
    <source>
        <dbReference type="Proteomes" id="UP000035553"/>
    </source>
</evidence>
<dbReference type="Pfam" id="PF00392">
    <property type="entry name" value="GntR"/>
    <property type="match status" value="1"/>
</dbReference>
<dbReference type="Gene3D" id="3.40.1410.10">
    <property type="entry name" value="Chorismate lyase-like"/>
    <property type="match status" value="1"/>
</dbReference>
<dbReference type="GO" id="GO:0045892">
    <property type="term" value="P:negative regulation of DNA-templated transcription"/>
    <property type="evidence" value="ECO:0007669"/>
    <property type="project" value="TreeGrafter"/>
</dbReference>
<dbReference type="PANTHER" id="PTHR44846:SF12">
    <property type="entry name" value="HTH-TYPE TRANSCRIPTIONAL REGULATOR TRER"/>
    <property type="match status" value="1"/>
</dbReference>
<sequence length="239" mass="27708">MRKSKFVSIYHDLSEKILKKKIDAGALLPTENELCAQYHASRETIRKALAMLSRNGYIQKVQGKGSIVLDVSRQNFPISGLTSFRELAAHSKRQWTTDVHQVVLLNPDEHLKMMMNLQEGQTVWQVVRSRSTEGESVILDRDYLIQEVVPMLTADQCAHSLYDYIENELGLKIGFAKKEITVESANEEDYRYLTMHEGTHVVVVRSLVYLENAQLFQYTESRHRADKFRFVDFARRDHM</sequence>
<dbReference type="FunFam" id="3.40.1410.10:FF:000008">
    <property type="entry name" value="Transcriptional regulator, GntR family"/>
    <property type="match status" value="1"/>
</dbReference>
<keyword evidence="8" id="KW-1185">Reference proteome</keyword>
<dbReference type="GO" id="GO:0003700">
    <property type="term" value="F:DNA-binding transcription factor activity"/>
    <property type="evidence" value="ECO:0007669"/>
    <property type="project" value="UniProtKB-UniRule"/>
</dbReference>
<dbReference type="InterPro" id="IPR011663">
    <property type="entry name" value="UTRA"/>
</dbReference>
<dbReference type="OrthoDB" id="9816541at2"/>
<accession>A0A0U1QN38</accession>
<dbReference type="RefSeq" id="WP_010027839.1">
    <property type="nucleotide sequence ID" value="NZ_AFVQ02000116.1"/>
</dbReference>
<gene>
    <name evidence="7" type="ORF">SINU_09260</name>
</gene>
<dbReference type="InterPro" id="IPR028978">
    <property type="entry name" value="Chorismate_lyase_/UTRA_dom_sf"/>
</dbReference>
<keyword evidence="1" id="KW-0678">Repressor</keyword>
<dbReference type="InterPro" id="IPR050679">
    <property type="entry name" value="Bact_HTH_transcr_reg"/>
</dbReference>
<dbReference type="PRINTS" id="PR00035">
    <property type="entry name" value="HTHGNTR"/>
</dbReference>
<dbReference type="EMBL" id="AFVQ02000116">
    <property type="protein sequence ID" value="KLI02218.1"/>
    <property type="molecule type" value="Genomic_DNA"/>
</dbReference>
<dbReference type="InterPro" id="IPR012770">
    <property type="entry name" value="TreR"/>
</dbReference>
<evidence type="ECO:0000256" key="5">
    <source>
        <dbReference type="NCBIfam" id="TIGR02404"/>
    </source>
</evidence>
<keyword evidence="3" id="KW-0238">DNA-binding</keyword>
<keyword evidence="4" id="KW-0804">Transcription</keyword>
<name>A0A0U1QN38_9BACL</name>
<dbReference type="Pfam" id="PF07702">
    <property type="entry name" value="UTRA"/>
    <property type="match status" value="1"/>
</dbReference>
<dbReference type="SMART" id="SM00345">
    <property type="entry name" value="HTH_GNTR"/>
    <property type="match status" value="1"/>
</dbReference>
<dbReference type="GO" id="GO:0003677">
    <property type="term" value="F:DNA binding"/>
    <property type="evidence" value="ECO:0007669"/>
    <property type="project" value="UniProtKB-UniRule"/>
</dbReference>
<evidence type="ECO:0000259" key="6">
    <source>
        <dbReference type="PROSITE" id="PS50949"/>
    </source>
</evidence>
<dbReference type="SMART" id="SM00866">
    <property type="entry name" value="UTRA"/>
    <property type="match status" value="1"/>
</dbReference>
<dbReference type="SUPFAM" id="SSF64288">
    <property type="entry name" value="Chorismate lyase-like"/>
    <property type="match status" value="1"/>
</dbReference>
<dbReference type="Proteomes" id="UP000035553">
    <property type="component" value="Unassembled WGS sequence"/>
</dbReference>
<dbReference type="PANTHER" id="PTHR44846">
    <property type="entry name" value="MANNOSYL-D-GLYCERATE TRANSPORT/METABOLISM SYSTEM REPRESSOR MNGR-RELATED"/>
    <property type="match status" value="1"/>
</dbReference>
<evidence type="ECO:0000256" key="2">
    <source>
        <dbReference type="ARBA" id="ARBA00023015"/>
    </source>
</evidence>
<dbReference type="NCBIfam" id="TIGR02404">
    <property type="entry name" value="trehalos_R_Bsub"/>
    <property type="match status" value="1"/>
</dbReference>
<dbReference type="AlphaFoldDB" id="A0A0U1QN38"/>
<dbReference type="PROSITE" id="PS50949">
    <property type="entry name" value="HTH_GNTR"/>
    <property type="match status" value="1"/>
</dbReference>
<dbReference type="InterPro" id="IPR036388">
    <property type="entry name" value="WH-like_DNA-bd_sf"/>
</dbReference>
<keyword evidence="2" id="KW-0805">Transcription regulation</keyword>
<reference evidence="7 8" key="1">
    <citation type="journal article" date="2011" name="J. Bacteriol.">
        <title>Draft genome sequence of Sporolactobacillus inulinus strain CASD, an efficient D-lactic acid-producing bacterium with high-concentration lactate tolerance capability.</title>
        <authorList>
            <person name="Yu B."/>
            <person name="Su F."/>
            <person name="Wang L."/>
            <person name="Xu K."/>
            <person name="Zhao B."/>
            <person name="Xu P."/>
        </authorList>
    </citation>
    <scope>NUCLEOTIDE SEQUENCE [LARGE SCALE GENOMIC DNA]</scope>
    <source>
        <strain evidence="7 8">CASD</strain>
    </source>
</reference>
<dbReference type="SUPFAM" id="SSF46785">
    <property type="entry name" value="Winged helix' DNA-binding domain"/>
    <property type="match status" value="1"/>
</dbReference>
<comment type="caution">
    <text evidence="7">The sequence shown here is derived from an EMBL/GenBank/DDBJ whole genome shotgun (WGS) entry which is preliminary data.</text>
</comment>
<evidence type="ECO:0000313" key="7">
    <source>
        <dbReference type="EMBL" id="KLI02218.1"/>
    </source>
</evidence>